<dbReference type="PANTHER" id="PTHR37984:SF15">
    <property type="entry name" value="INTEGRASE CATALYTIC DOMAIN-CONTAINING PROTEIN"/>
    <property type="match status" value="1"/>
</dbReference>
<dbReference type="Gene3D" id="1.10.340.70">
    <property type="match status" value="1"/>
</dbReference>
<evidence type="ECO:0000313" key="4">
    <source>
        <dbReference type="EMBL" id="CAC5382814.1"/>
    </source>
</evidence>
<dbReference type="Pfam" id="PF22938">
    <property type="entry name" value="Integrase_p58_C"/>
    <property type="match status" value="1"/>
</dbReference>
<feature type="domain" description="Reverse transcriptase/retrotransposon-derived protein RNase H-like" evidence="1">
    <location>
        <begin position="2"/>
        <end position="48"/>
    </location>
</feature>
<dbReference type="EMBL" id="CACVKT020003265">
    <property type="protein sequence ID" value="CAC5382814.1"/>
    <property type="molecule type" value="Genomic_DNA"/>
</dbReference>
<proteinExistence type="predicted"/>
<organism evidence="4 5">
    <name type="scientific">Mytilus coruscus</name>
    <name type="common">Sea mussel</name>
    <dbReference type="NCBI Taxonomy" id="42192"/>
    <lineage>
        <taxon>Eukaryota</taxon>
        <taxon>Metazoa</taxon>
        <taxon>Spiralia</taxon>
        <taxon>Lophotrochozoa</taxon>
        <taxon>Mollusca</taxon>
        <taxon>Bivalvia</taxon>
        <taxon>Autobranchia</taxon>
        <taxon>Pteriomorphia</taxon>
        <taxon>Mytilida</taxon>
        <taxon>Mytiloidea</taxon>
        <taxon>Mytilidae</taxon>
        <taxon>Mytilinae</taxon>
        <taxon>Mytilus</taxon>
    </lineage>
</organism>
<dbReference type="FunFam" id="1.10.340.70:FF:000001">
    <property type="entry name" value="Retrovirus-related Pol polyprotein from transposon gypsy-like Protein"/>
    <property type="match status" value="1"/>
</dbReference>
<dbReference type="Pfam" id="PF17919">
    <property type="entry name" value="RT_RNaseH_2"/>
    <property type="match status" value="1"/>
</dbReference>
<feature type="domain" description="Integrase zinc-binding" evidence="2">
    <location>
        <begin position="140"/>
        <end position="198"/>
    </location>
</feature>
<dbReference type="InterPro" id="IPR054465">
    <property type="entry name" value="Integrase_p58-like_C"/>
</dbReference>
<dbReference type="PANTHER" id="PTHR37984">
    <property type="entry name" value="PROTEIN CBG26694"/>
    <property type="match status" value="1"/>
</dbReference>
<protein>
    <recommendedName>
        <fullName evidence="6">Integrase zinc-binding domain-containing protein</fullName>
    </recommendedName>
</protein>
<dbReference type="Pfam" id="PF17921">
    <property type="entry name" value="Integrase_H2C2"/>
    <property type="match status" value="1"/>
</dbReference>
<dbReference type="InterPro" id="IPR050951">
    <property type="entry name" value="Retrovirus_Pol_polyprotein"/>
</dbReference>
<dbReference type="InterPro" id="IPR041577">
    <property type="entry name" value="RT_RNaseH_2"/>
</dbReference>
<feature type="domain" description="Integrase p58-like C-terminal" evidence="3">
    <location>
        <begin position="350"/>
        <end position="383"/>
    </location>
</feature>
<sequence>MKSKLSSPPILAYPDPSGLEFILDIDCSNSALGAVISQVQNGHEKVIADDKSKVSNSNSWINGLSDSEIKCAQREDKNLALIINLMENSDHKPTWHEICSESVVVKALWSQWKRLEIRNNILYRRWEDDTGKKISWQLVVPDSFKTDILTNLHDAVTAGHLGVNKPLGRIRERFYWPGVGENVKEWCRRCHQCGSRKRPPKTFKAPMKTYNVGAVMERVAMDIMGPLPLSERNNRYMMAYRSAEHDTTKYSPNVMLFGRDVRHPIDVLYGTVSNNENFDNLPDYVMQIRTYLDNVHEFARENINNASDKQKWYYDYKVNFKPYSVGDAVWLHDPKRKVGISPKLQCNWDGPYLILNSISDLVYRIQKLESSKPRVVHYNRLKPYHGDFDNWLIKTVIQKDTESHATAIEENNIESDIELSVNEQCDMFNFPTDNIEYGRGHRVKRPPNRFVPD</sequence>
<dbReference type="AlphaFoldDB" id="A0A6J8BIX1"/>
<evidence type="ECO:0000313" key="5">
    <source>
        <dbReference type="Proteomes" id="UP000507470"/>
    </source>
</evidence>
<reference evidence="4 5" key="1">
    <citation type="submission" date="2020-06" db="EMBL/GenBank/DDBJ databases">
        <authorList>
            <person name="Li R."/>
            <person name="Bekaert M."/>
        </authorList>
    </citation>
    <scope>NUCLEOTIDE SEQUENCE [LARGE SCALE GENOMIC DNA]</scope>
    <source>
        <strain evidence="5">wild</strain>
    </source>
</reference>
<evidence type="ECO:0000259" key="1">
    <source>
        <dbReference type="Pfam" id="PF17919"/>
    </source>
</evidence>
<dbReference type="InterPro" id="IPR041588">
    <property type="entry name" value="Integrase_H2C2"/>
</dbReference>
<evidence type="ECO:0008006" key="6">
    <source>
        <dbReference type="Google" id="ProtNLM"/>
    </source>
</evidence>
<gene>
    <name evidence="4" type="ORF">MCOR_18607</name>
</gene>
<dbReference type="OrthoDB" id="6110546at2759"/>
<evidence type="ECO:0000259" key="2">
    <source>
        <dbReference type="Pfam" id="PF17921"/>
    </source>
</evidence>
<accession>A0A6J8BIX1</accession>
<dbReference type="Proteomes" id="UP000507470">
    <property type="component" value="Unassembled WGS sequence"/>
</dbReference>
<name>A0A6J8BIX1_MYTCO</name>
<keyword evidence="5" id="KW-1185">Reference proteome</keyword>
<evidence type="ECO:0000259" key="3">
    <source>
        <dbReference type="Pfam" id="PF22938"/>
    </source>
</evidence>